<dbReference type="PANTHER" id="PTHR43008">
    <property type="entry name" value="BENZIL REDUCTASE"/>
    <property type="match status" value="1"/>
</dbReference>
<sequence length="292" mass="31241">MSSRKQIVTGGVHMTNVIVITGGTGGMGFATARKLSSRENTVILLADLNGAALANAKTALAGQAATIETVVCDITSEADVTYMADTAANLGHISGVIHTAGVSPSMGDYRKIIAINALGTVNVDQAFIDLTDHNFSLVNVASMAGYMLPKMMIPKHAYKTVDRDSEILYHRLLQRCQLLPKNRRAQMAYPLSKNFVMWYTEHISPVYGSRGAHVVSVSPGSFDTSMGRLEKDKGAGAMVNYAAIKRFGTPQEVGDLLAYLVTDAPAYLTGTDILIDGGVVGQLRLRDMLSLT</sequence>
<protein>
    <recommendedName>
        <fullName evidence="5">Oxidoreductase</fullName>
    </recommendedName>
</protein>
<dbReference type="InterPro" id="IPR002347">
    <property type="entry name" value="SDR_fam"/>
</dbReference>
<gene>
    <name evidence="3" type="ORF">AYR63_05750</name>
</gene>
<dbReference type="AlphaFoldDB" id="A0A1B2J269"/>
<evidence type="ECO:0000256" key="1">
    <source>
        <dbReference type="ARBA" id="ARBA00006484"/>
    </source>
</evidence>
<dbReference type="GO" id="GO:0050664">
    <property type="term" value="F:oxidoreductase activity, acting on NAD(P)H, oxygen as acceptor"/>
    <property type="evidence" value="ECO:0007669"/>
    <property type="project" value="TreeGrafter"/>
</dbReference>
<evidence type="ECO:0008006" key="5">
    <source>
        <dbReference type="Google" id="ProtNLM"/>
    </source>
</evidence>
<reference evidence="3 4" key="1">
    <citation type="submission" date="2016-03" db="EMBL/GenBank/DDBJ databases">
        <title>Pediococcus and Lactobacillus from brewery environment - whole genome sequencing and assembly.</title>
        <authorList>
            <person name="Behr J."/>
            <person name="Geissler A.J."/>
            <person name="Vogel R.F."/>
        </authorList>
    </citation>
    <scope>NUCLEOTIDE SEQUENCE [LARGE SCALE GENOMIC DNA]</scope>
    <source>
        <strain evidence="3 4">TMW 1.1995</strain>
    </source>
</reference>
<dbReference type="EMBL" id="CP014924">
    <property type="protein sequence ID" value="ANZ68400.1"/>
    <property type="molecule type" value="Genomic_DNA"/>
</dbReference>
<dbReference type="Pfam" id="PF13561">
    <property type="entry name" value="adh_short_C2"/>
    <property type="match status" value="1"/>
</dbReference>
<dbReference type="SUPFAM" id="SSF51735">
    <property type="entry name" value="NAD(P)-binding Rossmann-fold domains"/>
    <property type="match status" value="1"/>
</dbReference>
<dbReference type="CDD" id="cd05233">
    <property type="entry name" value="SDR_c"/>
    <property type="match status" value="1"/>
</dbReference>
<evidence type="ECO:0000313" key="4">
    <source>
        <dbReference type="Proteomes" id="UP000093267"/>
    </source>
</evidence>
<dbReference type="Pfam" id="PF00106">
    <property type="entry name" value="adh_short"/>
    <property type="match status" value="1"/>
</dbReference>
<dbReference type="Proteomes" id="UP000093267">
    <property type="component" value="Chromosome"/>
</dbReference>
<dbReference type="STRING" id="240427.AYR62_14760"/>
<dbReference type="PRINTS" id="PR00081">
    <property type="entry name" value="GDHRDH"/>
</dbReference>
<proteinExistence type="inferred from homology"/>
<keyword evidence="4" id="KW-1185">Reference proteome</keyword>
<comment type="similarity">
    <text evidence="1">Belongs to the short-chain dehydrogenases/reductases (SDR) family.</text>
</comment>
<organism evidence="3 4">
    <name type="scientific">Secundilactobacillus paracollinoides</name>
    <dbReference type="NCBI Taxonomy" id="240427"/>
    <lineage>
        <taxon>Bacteria</taxon>
        <taxon>Bacillati</taxon>
        <taxon>Bacillota</taxon>
        <taxon>Bacilli</taxon>
        <taxon>Lactobacillales</taxon>
        <taxon>Lactobacillaceae</taxon>
        <taxon>Secundilactobacillus</taxon>
    </lineage>
</organism>
<dbReference type="PANTHER" id="PTHR43008:SF4">
    <property type="entry name" value="CHAIN DEHYDROGENASE, PUTATIVE (AFU_ORTHOLOGUE AFUA_4G08710)-RELATED"/>
    <property type="match status" value="1"/>
</dbReference>
<dbReference type="Gene3D" id="3.40.50.720">
    <property type="entry name" value="NAD(P)-binding Rossmann-like Domain"/>
    <property type="match status" value="1"/>
</dbReference>
<evidence type="ECO:0000256" key="2">
    <source>
        <dbReference type="ARBA" id="ARBA00023002"/>
    </source>
</evidence>
<accession>A0A1B2J269</accession>
<evidence type="ECO:0000313" key="3">
    <source>
        <dbReference type="EMBL" id="ANZ68400.1"/>
    </source>
</evidence>
<name>A0A1B2J269_9LACO</name>
<dbReference type="InterPro" id="IPR036291">
    <property type="entry name" value="NAD(P)-bd_dom_sf"/>
</dbReference>
<keyword evidence="2" id="KW-0560">Oxidoreductase</keyword>
<dbReference type="KEGG" id="lpd:AYR62_14760"/>